<dbReference type="GeneID" id="19273241"/>
<dbReference type="PANTHER" id="PTHR10622:SF12">
    <property type="entry name" value="HET DOMAIN-CONTAINING PROTEIN"/>
    <property type="match status" value="1"/>
</dbReference>
<dbReference type="EMBL" id="KI912113">
    <property type="protein sequence ID" value="ETS80699.1"/>
    <property type="molecule type" value="Genomic_DNA"/>
</dbReference>
<organism evidence="4 5">
    <name type="scientific">Pestalotiopsis fici (strain W106-1 / CGMCC3.15140)</name>
    <dbReference type="NCBI Taxonomy" id="1229662"/>
    <lineage>
        <taxon>Eukaryota</taxon>
        <taxon>Fungi</taxon>
        <taxon>Dikarya</taxon>
        <taxon>Ascomycota</taxon>
        <taxon>Pezizomycotina</taxon>
        <taxon>Sordariomycetes</taxon>
        <taxon>Xylariomycetidae</taxon>
        <taxon>Amphisphaeriales</taxon>
        <taxon>Sporocadaceae</taxon>
        <taxon>Pestalotiopsis</taxon>
    </lineage>
</organism>
<accession>W3X3W6</accession>
<name>W3X3W6_PESFW</name>
<evidence type="ECO:0000313" key="5">
    <source>
        <dbReference type="Proteomes" id="UP000030651"/>
    </source>
</evidence>
<protein>
    <submittedName>
        <fullName evidence="4">Uncharacterized protein</fullName>
    </submittedName>
</protein>
<proteinExistence type="predicted"/>
<dbReference type="STRING" id="1229662.W3X3W6"/>
<dbReference type="InterPro" id="IPR058525">
    <property type="entry name" value="DUF8212"/>
</dbReference>
<evidence type="ECO:0000256" key="1">
    <source>
        <dbReference type="SAM" id="MobiDB-lite"/>
    </source>
</evidence>
<dbReference type="Pfam" id="PF26640">
    <property type="entry name" value="DUF8212"/>
    <property type="match status" value="1"/>
</dbReference>
<feature type="region of interest" description="Disordered" evidence="1">
    <location>
        <begin position="575"/>
        <end position="614"/>
    </location>
</feature>
<feature type="domain" description="DUF8212" evidence="3">
    <location>
        <begin position="231"/>
        <end position="263"/>
    </location>
</feature>
<dbReference type="PANTHER" id="PTHR10622">
    <property type="entry name" value="HET DOMAIN-CONTAINING PROTEIN"/>
    <property type="match status" value="1"/>
</dbReference>
<feature type="domain" description="Heterokaryon incompatibility" evidence="2">
    <location>
        <begin position="22"/>
        <end position="119"/>
    </location>
</feature>
<dbReference type="InterPro" id="IPR010730">
    <property type="entry name" value="HET"/>
</dbReference>
<dbReference type="AlphaFoldDB" id="W3X3W6"/>
<evidence type="ECO:0000259" key="2">
    <source>
        <dbReference type="Pfam" id="PF06985"/>
    </source>
</evidence>
<dbReference type="OMA" id="WEMATHN"/>
<gene>
    <name evidence="4" type="ORF">PFICI_08228</name>
</gene>
<dbReference type="HOGENOM" id="CLU_000288_138_11_1"/>
<dbReference type="Pfam" id="PF06985">
    <property type="entry name" value="HET"/>
    <property type="match status" value="1"/>
</dbReference>
<sequence>MWLLDTSNYSLVEIFRPEDFQYAILSHTWNSGNEVSFQDLRNLDRARQRSGWTKIERTCKLAAQQNIKFAWVDTCCIDKTNNTELAEAINSMFEWYKLATICYVYLEDLPSSSVGPESKFAQRQMAKDLVRCKWFGRGWTLQELIAPSSAEFFDRDWILRGNKKSLQHQLSQITDIELGVLANSEDLSSIPVARKMAWAAKRKTTRIEDIAYSLLGIFNVNMPLIYGEGMRAFLRLQEAIAQSTYDLSLFAWSDDEENPQTPEYNGIFAQTPMQFSRCGTLLNIESPALLAGQSFNLTNRGVEFETYLRRDTSEGDFEMCLFCAPGPRNRRKYIYIRLVKTVTGYVRHRTQKLFYLSEDSLAWNDWDPHLVSVRVPRVLSLTESAKVKGRLENSFVITTPTKHIESLRCEFFPNIRPDLSRDDINVPWYYDASSSRILTSGSTQFTGMLYLAIMTDENEIILVAPIFCGLAAKKDKDKTETSGSLAVQPPIPWVMISVPNTWSKGKTKAEVASNLHNPYFLLKEGRIVRGLLNMSHAPTPPTSISFSYGTRDFSVNVFVEEKMMEGTRTFSIQARISSDGQKKSEKPSPAAIEYKRERPEENLGQSNRDALVVS</sequence>
<keyword evidence="5" id="KW-1185">Reference proteome</keyword>
<dbReference type="KEGG" id="pfy:PFICI_08228"/>
<dbReference type="InParanoid" id="W3X3W6"/>
<dbReference type="eggNOG" id="ENOG502SHG8">
    <property type="taxonomic scope" value="Eukaryota"/>
</dbReference>
<dbReference type="OrthoDB" id="20872at2759"/>
<dbReference type="RefSeq" id="XP_007835000.1">
    <property type="nucleotide sequence ID" value="XM_007836809.1"/>
</dbReference>
<evidence type="ECO:0000313" key="4">
    <source>
        <dbReference type="EMBL" id="ETS80699.1"/>
    </source>
</evidence>
<evidence type="ECO:0000259" key="3">
    <source>
        <dbReference type="Pfam" id="PF26640"/>
    </source>
</evidence>
<reference evidence="5" key="1">
    <citation type="journal article" date="2015" name="BMC Genomics">
        <title>Genomic and transcriptomic analysis of the endophytic fungus Pestalotiopsis fici reveals its lifestyle and high potential for synthesis of natural products.</title>
        <authorList>
            <person name="Wang X."/>
            <person name="Zhang X."/>
            <person name="Liu L."/>
            <person name="Xiang M."/>
            <person name="Wang W."/>
            <person name="Sun X."/>
            <person name="Che Y."/>
            <person name="Guo L."/>
            <person name="Liu G."/>
            <person name="Guo L."/>
            <person name="Wang C."/>
            <person name="Yin W.B."/>
            <person name="Stadler M."/>
            <person name="Zhang X."/>
            <person name="Liu X."/>
        </authorList>
    </citation>
    <scope>NUCLEOTIDE SEQUENCE [LARGE SCALE GENOMIC DNA]</scope>
    <source>
        <strain evidence="5">W106-1 / CGMCC3.15140</strain>
    </source>
</reference>
<dbReference type="Proteomes" id="UP000030651">
    <property type="component" value="Unassembled WGS sequence"/>
</dbReference>